<reference evidence="2 3" key="1">
    <citation type="submission" date="2016-11" db="EMBL/GenBank/DDBJ databases">
        <authorList>
            <person name="Jaros S."/>
            <person name="Januszkiewicz K."/>
            <person name="Wedrychowicz H."/>
        </authorList>
    </citation>
    <scope>NUCLEOTIDE SEQUENCE [LARGE SCALE GENOMIC DNA]</scope>
    <source>
        <strain evidence="2 3">DSM 16112</strain>
    </source>
</reference>
<feature type="transmembrane region" description="Helical" evidence="1">
    <location>
        <begin position="201"/>
        <end position="219"/>
    </location>
</feature>
<feature type="transmembrane region" description="Helical" evidence="1">
    <location>
        <begin position="106"/>
        <end position="131"/>
    </location>
</feature>
<keyword evidence="3" id="KW-1185">Reference proteome</keyword>
<sequence>MNTLLPYQGLLYKEWIKLRYLGLLPFALLLLALGESFYSMNNLHAASGGQSLWTQVLFRSRMYFERMQYLPLFTGIWLAGVQFLPECLNKRLRLFFHLPVHEQKALALMLGTGFALLLGFSALFCVVQAHIVSRFLPTEVAQLTVQTILPLCLSGFVAYLATVLVLIEQRPWRRCWHAMLGYVLATALCNLNGYGRYVDNLPVFALLALALLLGLPGVLDRIRRGLTW</sequence>
<dbReference type="RefSeq" id="WP_073354807.1">
    <property type="nucleotide sequence ID" value="NZ_FQUZ01000006.1"/>
</dbReference>
<dbReference type="STRING" id="1122156.SAMN02745117_00757"/>
<dbReference type="Proteomes" id="UP000184327">
    <property type="component" value="Unassembled WGS sequence"/>
</dbReference>
<feature type="transmembrane region" description="Helical" evidence="1">
    <location>
        <begin position="69"/>
        <end position="85"/>
    </location>
</feature>
<evidence type="ECO:0008006" key="4">
    <source>
        <dbReference type="Google" id="ProtNLM"/>
    </source>
</evidence>
<keyword evidence="1" id="KW-0812">Transmembrane</keyword>
<organism evidence="2 3">
    <name type="scientific">Lampropedia hyalina DSM 16112</name>
    <dbReference type="NCBI Taxonomy" id="1122156"/>
    <lineage>
        <taxon>Bacteria</taxon>
        <taxon>Pseudomonadati</taxon>
        <taxon>Pseudomonadota</taxon>
        <taxon>Betaproteobacteria</taxon>
        <taxon>Burkholderiales</taxon>
        <taxon>Comamonadaceae</taxon>
        <taxon>Lampropedia</taxon>
    </lineage>
</organism>
<protein>
    <recommendedName>
        <fullName evidence="4">ABC-2 family transporter protein</fullName>
    </recommendedName>
</protein>
<gene>
    <name evidence="2" type="ORF">SAMN02745117_00757</name>
</gene>
<evidence type="ECO:0000313" key="2">
    <source>
        <dbReference type="EMBL" id="SHE73763.1"/>
    </source>
</evidence>
<keyword evidence="1" id="KW-1133">Transmembrane helix</keyword>
<evidence type="ECO:0000313" key="3">
    <source>
        <dbReference type="Proteomes" id="UP000184327"/>
    </source>
</evidence>
<keyword evidence="1" id="KW-0472">Membrane</keyword>
<feature type="transmembrane region" description="Helical" evidence="1">
    <location>
        <begin position="143"/>
        <end position="167"/>
    </location>
</feature>
<feature type="transmembrane region" description="Helical" evidence="1">
    <location>
        <begin position="179"/>
        <end position="195"/>
    </location>
</feature>
<dbReference type="AlphaFoldDB" id="A0A1M4VY21"/>
<dbReference type="OrthoDB" id="9157310at2"/>
<name>A0A1M4VY21_9BURK</name>
<proteinExistence type="predicted"/>
<evidence type="ECO:0000256" key="1">
    <source>
        <dbReference type="SAM" id="Phobius"/>
    </source>
</evidence>
<dbReference type="EMBL" id="FQUZ01000006">
    <property type="protein sequence ID" value="SHE73763.1"/>
    <property type="molecule type" value="Genomic_DNA"/>
</dbReference>
<accession>A0A1M4VY21</accession>